<dbReference type="EMBL" id="DYYG01000013">
    <property type="protein sequence ID" value="HJE22863.1"/>
    <property type="molecule type" value="Genomic_DNA"/>
</dbReference>
<dbReference type="InterPro" id="IPR047057">
    <property type="entry name" value="MerR_fam"/>
</dbReference>
<dbReference type="PANTHER" id="PTHR30204">
    <property type="entry name" value="REDOX-CYCLING DRUG-SENSING TRANSCRIPTIONAL ACTIVATOR SOXR"/>
    <property type="match status" value="1"/>
</dbReference>
<dbReference type="Proteomes" id="UP000742631">
    <property type="component" value="Unassembled WGS sequence"/>
</dbReference>
<dbReference type="PROSITE" id="PS00552">
    <property type="entry name" value="HTH_MERR_1"/>
    <property type="match status" value="1"/>
</dbReference>
<dbReference type="CDD" id="cd04785">
    <property type="entry name" value="HTH_CadR-PbrR-like"/>
    <property type="match status" value="1"/>
</dbReference>
<sequence length="142" mass="16139">MGIAIGELSRRTGVKVPTIRYYEQIGLMPAPPRSAGSQRRYGEGDVGRLNFIRHSRELGFEVDAIRELLTMNAHPDRSCADVDLIARRHLSEVDRRIERLMALRGELDRMISECGQGRVGECRVIETLSDHSLCTHEYHPKL</sequence>
<dbReference type="SUPFAM" id="SSF46955">
    <property type="entry name" value="Putative DNA-binding domain"/>
    <property type="match status" value="1"/>
</dbReference>
<dbReference type="GO" id="GO:0003700">
    <property type="term" value="F:DNA-binding transcription factor activity"/>
    <property type="evidence" value="ECO:0007669"/>
    <property type="project" value="InterPro"/>
</dbReference>
<organism evidence="6 7">
    <name type="scientific">Methylorubrum populi</name>
    <dbReference type="NCBI Taxonomy" id="223967"/>
    <lineage>
        <taxon>Bacteria</taxon>
        <taxon>Pseudomonadati</taxon>
        <taxon>Pseudomonadota</taxon>
        <taxon>Alphaproteobacteria</taxon>
        <taxon>Hyphomicrobiales</taxon>
        <taxon>Methylobacteriaceae</taxon>
        <taxon>Methylorubrum</taxon>
    </lineage>
</organism>
<evidence type="ECO:0000313" key="6">
    <source>
        <dbReference type="EMBL" id="HJE22863.1"/>
    </source>
</evidence>
<dbReference type="Pfam" id="PF09278">
    <property type="entry name" value="MerR-DNA-bind"/>
    <property type="match status" value="1"/>
</dbReference>
<proteinExistence type="predicted"/>
<keyword evidence="3" id="KW-0238">DNA-binding</keyword>
<comment type="caution">
    <text evidence="6">The sequence shown here is derived from an EMBL/GenBank/DDBJ whole genome shotgun (WGS) entry which is preliminary data.</text>
</comment>
<evidence type="ECO:0000256" key="4">
    <source>
        <dbReference type="ARBA" id="ARBA00023163"/>
    </source>
</evidence>
<keyword evidence="2" id="KW-0805">Transcription regulation</keyword>
<accession>A0A921E0C5</accession>
<dbReference type="PRINTS" id="PR00040">
    <property type="entry name" value="HTHMERR"/>
</dbReference>
<dbReference type="AlphaFoldDB" id="A0A921E0C5"/>
<keyword evidence="4" id="KW-0804">Transcription</keyword>
<reference evidence="6" key="2">
    <citation type="submission" date="2021-09" db="EMBL/GenBank/DDBJ databases">
        <authorList>
            <person name="Gilroy R."/>
        </authorList>
    </citation>
    <scope>NUCLEOTIDE SEQUENCE</scope>
    <source>
        <strain evidence="6">316</strain>
    </source>
</reference>
<dbReference type="PANTHER" id="PTHR30204:SF69">
    <property type="entry name" value="MERR-FAMILY TRANSCRIPTIONAL REGULATOR"/>
    <property type="match status" value="1"/>
</dbReference>
<feature type="domain" description="HTH merR-type" evidence="5">
    <location>
        <begin position="1"/>
        <end position="71"/>
    </location>
</feature>
<evidence type="ECO:0000313" key="7">
    <source>
        <dbReference type="Proteomes" id="UP000742631"/>
    </source>
</evidence>
<dbReference type="GO" id="GO:0003677">
    <property type="term" value="F:DNA binding"/>
    <property type="evidence" value="ECO:0007669"/>
    <property type="project" value="UniProtKB-KW"/>
</dbReference>
<evidence type="ECO:0000256" key="1">
    <source>
        <dbReference type="ARBA" id="ARBA00022491"/>
    </source>
</evidence>
<dbReference type="PROSITE" id="PS50937">
    <property type="entry name" value="HTH_MERR_2"/>
    <property type="match status" value="1"/>
</dbReference>
<evidence type="ECO:0000259" key="5">
    <source>
        <dbReference type="PROSITE" id="PS50937"/>
    </source>
</evidence>
<name>A0A921E0C5_9HYPH</name>
<evidence type="ECO:0000256" key="2">
    <source>
        <dbReference type="ARBA" id="ARBA00023015"/>
    </source>
</evidence>
<dbReference type="SMART" id="SM00422">
    <property type="entry name" value="HTH_MERR"/>
    <property type="match status" value="1"/>
</dbReference>
<gene>
    <name evidence="6" type="ORF">K8W01_04325</name>
</gene>
<dbReference type="Pfam" id="PF00376">
    <property type="entry name" value="MerR"/>
    <property type="match status" value="1"/>
</dbReference>
<dbReference type="InterPro" id="IPR015358">
    <property type="entry name" value="Tscrpt_reg_MerR_DNA-bd"/>
</dbReference>
<dbReference type="InterPro" id="IPR000551">
    <property type="entry name" value="MerR-type_HTH_dom"/>
</dbReference>
<dbReference type="Gene3D" id="1.10.1660.10">
    <property type="match status" value="1"/>
</dbReference>
<evidence type="ECO:0000256" key="3">
    <source>
        <dbReference type="ARBA" id="ARBA00023125"/>
    </source>
</evidence>
<dbReference type="InterPro" id="IPR009061">
    <property type="entry name" value="DNA-bd_dom_put_sf"/>
</dbReference>
<protein>
    <submittedName>
        <fullName evidence="6">Helix-turn-helix domain-containing protein</fullName>
    </submittedName>
</protein>
<reference evidence="6" key="1">
    <citation type="journal article" date="2021" name="PeerJ">
        <title>Extensive microbial diversity within the chicken gut microbiome revealed by metagenomics and culture.</title>
        <authorList>
            <person name="Gilroy R."/>
            <person name="Ravi A."/>
            <person name="Getino M."/>
            <person name="Pursley I."/>
            <person name="Horton D.L."/>
            <person name="Alikhan N.F."/>
            <person name="Baker D."/>
            <person name="Gharbi K."/>
            <person name="Hall N."/>
            <person name="Watson M."/>
            <person name="Adriaenssens E.M."/>
            <person name="Foster-Nyarko E."/>
            <person name="Jarju S."/>
            <person name="Secka A."/>
            <person name="Antonio M."/>
            <person name="Oren A."/>
            <person name="Chaudhuri R.R."/>
            <person name="La Ragione R."/>
            <person name="Hildebrand F."/>
            <person name="Pallen M.J."/>
        </authorList>
    </citation>
    <scope>NUCLEOTIDE SEQUENCE</scope>
    <source>
        <strain evidence="6">316</strain>
    </source>
</reference>
<keyword evidence="1" id="KW-0678">Repressor</keyword>